<proteinExistence type="predicted"/>
<feature type="signal peptide" evidence="1">
    <location>
        <begin position="1"/>
        <end position="19"/>
    </location>
</feature>
<feature type="chain" id="PRO_5018988716" description="Ig-like domain-containing protein" evidence="1">
    <location>
        <begin position="20"/>
        <end position="244"/>
    </location>
</feature>
<dbReference type="PROSITE" id="PS50835">
    <property type="entry name" value="IG_LIKE"/>
    <property type="match status" value="1"/>
</dbReference>
<organism evidence="3 4">
    <name type="scientific">Scyliorhinus torazame</name>
    <name type="common">Cloudy catshark</name>
    <name type="synonym">Catulus torazame</name>
    <dbReference type="NCBI Taxonomy" id="75743"/>
    <lineage>
        <taxon>Eukaryota</taxon>
        <taxon>Metazoa</taxon>
        <taxon>Chordata</taxon>
        <taxon>Craniata</taxon>
        <taxon>Vertebrata</taxon>
        <taxon>Chondrichthyes</taxon>
        <taxon>Elasmobranchii</taxon>
        <taxon>Galeomorphii</taxon>
        <taxon>Galeoidea</taxon>
        <taxon>Carcharhiniformes</taxon>
        <taxon>Scyliorhinidae</taxon>
        <taxon>Scyliorhinus</taxon>
    </lineage>
</organism>
<dbReference type="InterPro" id="IPR036179">
    <property type="entry name" value="Ig-like_dom_sf"/>
</dbReference>
<evidence type="ECO:0000259" key="2">
    <source>
        <dbReference type="PROSITE" id="PS50835"/>
    </source>
</evidence>
<dbReference type="InterPro" id="IPR013783">
    <property type="entry name" value="Ig-like_fold"/>
</dbReference>
<dbReference type="SMART" id="SM00407">
    <property type="entry name" value="IGc1"/>
    <property type="match status" value="1"/>
</dbReference>
<dbReference type="SUPFAM" id="SSF48726">
    <property type="entry name" value="Immunoglobulin"/>
    <property type="match status" value="1"/>
</dbReference>
<dbReference type="PANTHER" id="PTHR19944">
    <property type="entry name" value="MHC CLASS II-RELATED"/>
    <property type="match status" value="1"/>
</dbReference>
<dbReference type="OrthoDB" id="9949628at2759"/>
<dbReference type="Gene3D" id="2.60.40.10">
    <property type="entry name" value="Immunoglobulins"/>
    <property type="match status" value="1"/>
</dbReference>
<keyword evidence="1" id="KW-0732">Signal</keyword>
<dbReference type="InterPro" id="IPR003597">
    <property type="entry name" value="Ig_C1-set"/>
</dbReference>
<dbReference type="AlphaFoldDB" id="A0A401NJ94"/>
<gene>
    <name evidence="3" type="ORF">scyTo_0014255</name>
</gene>
<dbReference type="EMBL" id="BFAA01007584">
    <property type="protein sequence ID" value="GCB60948.1"/>
    <property type="molecule type" value="Genomic_DNA"/>
</dbReference>
<dbReference type="Pfam" id="PF07654">
    <property type="entry name" value="C1-set"/>
    <property type="match status" value="1"/>
</dbReference>
<dbReference type="InterPro" id="IPR050160">
    <property type="entry name" value="MHC/Immunoglobulin"/>
</dbReference>
<protein>
    <recommendedName>
        <fullName evidence="2">Ig-like domain-containing protein</fullName>
    </recommendedName>
</protein>
<keyword evidence="4" id="KW-1185">Reference proteome</keyword>
<evidence type="ECO:0000256" key="1">
    <source>
        <dbReference type="SAM" id="SignalP"/>
    </source>
</evidence>
<accession>A0A401NJ94</accession>
<feature type="domain" description="Ig-like" evidence="2">
    <location>
        <begin position="106"/>
        <end position="197"/>
    </location>
</feature>
<evidence type="ECO:0000313" key="3">
    <source>
        <dbReference type="EMBL" id="GCB60948.1"/>
    </source>
</evidence>
<evidence type="ECO:0000313" key="4">
    <source>
        <dbReference type="Proteomes" id="UP000288216"/>
    </source>
</evidence>
<dbReference type="InterPro" id="IPR007110">
    <property type="entry name" value="Ig-like_dom"/>
</dbReference>
<reference evidence="3 4" key="1">
    <citation type="journal article" date="2018" name="Nat. Ecol. Evol.">
        <title>Shark genomes provide insights into elasmobranch evolution and the origin of vertebrates.</title>
        <authorList>
            <person name="Hara Y"/>
            <person name="Yamaguchi K"/>
            <person name="Onimaru K"/>
            <person name="Kadota M"/>
            <person name="Koyanagi M"/>
            <person name="Keeley SD"/>
            <person name="Tatsumi K"/>
            <person name="Tanaka K"/>
            <person name="Motone F"/>
            <person name="Kageyama Y"/>
            <person name="Nozu R"/>
            <person name="Adachi N"/>
            <person name="Nishimura O"/>
            <person name="Nakagawa R"/>
            <person name="Tanegashima C"/>
            <person name="Kiyatake I"/>
            <person name="Matsumoto R"/>
            <person name="Murakumo K"/>
            <person name="Nishida K"/>
            <person name="Terakita A"/>
            <person name="Kuratani S"/>
            <person name="Sato K"/>
            <person name="Hyodo S Kuraku.S."/>
        </authorList>
    </citation>
    <scope>NUCLEOTIDE SEQUENCE [LARGE SCALE GENOMIC DNA]</scope>
</reference>
<name>A0A401NJ94_SCYTO</name>
<sequence length="244" mass="27722">MSRDSFLFFLLLCPGTGSSESDPWRVLVACFVTDNPSLQPLMCEVTVDDRMFIYYDSTLPSVQVLDSGLEEYRWILAKLVSDRERTIASLRREMAFIATISNSSPPNDFGELFLYPESEVTYGEMNVLTCLVNGAFPPTITVTLQMNGVPIDAGVNSSRLSFGEDWRFRVTRHAQIRPAAGDLYSCEVLHTISNEVKVVYWGRVFHKIIEILFNEWFVGQKRAVRSGDRCTPHGQQSHIPQLLW</sequence>
<comment type="caution">
    <text evidence="3">The sequence shown here is derived from an EMBL/GenBank/DDBJ whole genome shotgun (WGS) entry which is preliminary data.</text>
</comment>
<dbReference type="Proteomes" id="UP000288216">
    <property type="component" value="Unassembled WGS sequence"/>
</dbReference>